<dbReference type="STRING" id="342002.BST15_07950"/>
<dbReference type="EMBL" id="SSGD01000026">
    <property type="protein sequence ID" value="TXI58398.1"/>
    <property type="molecule type" value="Genomic_DNA"/>
</dbReference>
<sequence length="91" mass="10446">MSMTDEFITNELQLACSDVIELVTTYLDDALSNTDLRRFEQHRRGCEACRVFIDQIRRTVKITAAARDDAVQVRPANFDALVAELRRRGRS</sequence>
<reference evidence="6 9" key="4">
    <citation type="submission" date="2018-09" db="EMBL/GenBank/DDBJ databases">
        <title>Metagenome Assembled Genomes from an Advanced Water Purification Facility.</title>
        <authorList>
            <person name="Stamps B.W."/>
            <person name="Spear J.R."/>
        </authorList>
    </citation>
    <scope>NUCLEOTIDE SEQUENCE [LARGE SCALE GENOMIC DNA]</scope>
    <source>
        <strain evidence="6">Bin_29_2</strain>
    </source>
</reference>
<comment type="caution">
    <text evidence="4">The sequence shown here is derived from an EMBL/GenBank/DDBJ whole genome shotgun (WGS) entry which is preliminary data.</text>
</comment>
<evidence type="ECO:0000256" key="2">
    <source>
        <dbReference type="ARBA" id="ARBA00023163"/>
    </source>
</evidence>
<evidence type="ECO:0000313" key="5">
    <source>
        <dbReference type="EMBL" id="OQZ99399.1"/>
    </source>
</evidence>
<dbReference type="PATRIC" id="fig|342002.3.peg.1069"/>
<dbReference type="AlphaFoldDB" id="A0A0F5N1J2"/>
<dbReference type="Proteomes" id="UP000192327">
    <property type="component" value="Unassembled WGS sequence"/>
</dbReference>
<keyword evidence="8" id="KW-1185">Reference proteome</keyword>
<dbReference type="EMBL" id="LASW01000006">
    <property type="protein sequence ID" value="KKC00929.1"/>
    <property type="molecule type" value="Genomic_DNA"/>
</dbReference>
<feature type="domain" description="Putative zinc-finger" evidence="3">
    <location>
        <begin position="16"/>
        <end position="50"/>
    </location>
</feature>
<reference evidence="7" key="1">
    <citation type="submission" date="2015-04" db="EMBL/GenBank/DDBJ databases">
        <title>Genome sequence of Mycobacterium arupense GUC1.</title>
        <authorList>
            <person name="Greninger A.L."/>
            <person name="Cunningham G."/>
            <person name="Chiu C.Y."/>
            <person name="Miller S."/>
        </authorList>
    </citation>
    <scope>NUCLEOTIDE SEQUENCE [LARGE SCALE GENOMIC DNA]</scope>
    <source>
        <strain evidence="7">GUC1</strain>
    </source>
</reference>
<proteinExistence type="predicted"/>
<evidence type="ECO:0000313" key="8">
    <source>
        <dbReference type="Proteomes" id="UP000192327"/>
    </source>
</evidence>
<reference evidence="5 8" key="3">
    <citation type="submission" date="2016-12" db="EMBL/GenBank/DDBJ databases">
        <title>The new phylogeny of genus Mycobacterium.</title>
        <authorList>
            <person name="Tortoli E."/>
            <person name="Trovato A."/>
            <person name="Cirillo D.M."/>
        </authorList>
    </citation>
    <scope>NUCLEOTIDE SEQUENCE [LARGE SCALE GENOMIC DNA]</scope>
    <source>
        <strain evidence="5 8">DSM 44942</strain>
    </source>
</reference>
<accession>A0A0F5N1J2</accession>
<evidence type="ECO:0000256" key="1">
    <source>
        <dbReference type="ARBA" id="ARBA00023015"/>
    </source>
</evidence>
<name>A0A0F5N1J2_9MYCO</name>
<gene>
    <name evidence="5" type="ORF">BST15_07950</name>
    <name evidence="6" type="ORF">E6Q54_05835</name>
    <name evidence="4" type="ORF">WR43_03095</name>
</gene>
<dbReference type="InterPro" id="IPR027383">
    <property type="entry name" value="Znf_put"/>
</dbReference>
<dbReference type="Proteomes" id="UP000034416">
    <property type="component" value="Unassembled WGS sequence"/>
</dbReference>
<dbReference type="OrthoDB" id="129419at2"/>
<evidence type="ECO:0000259" key="3">
    <source>
        <dbReference type="Pfam" id="PF13490"/>
    </source>
</evidence>
<keyword evidence="1" id="KW-0805">Transcription regulation</keyword>
<dbReference type="EMBL" id="MVHH01000011">
    <property type="protein sequence ID" value="OQZ99399.1"/>
    <property type="molecule type" value="Genomic_DNA"/>
</dbReference>
<reference evidence="4" key="2">
    <citation type="submission" date="2015-04" db="EMBL/GenBank/DDBJ databases">
        <title>Genome sequence of Mycobacterium arupense strain GUC1.</title>
        <authorList>
            <person name="Greninger A.L."/>
            <person name="Cunningham G."/>
            <person name="Chiu C.Y."/>
            <person name="Miller S."/>
        </authorList>
    </citation>
    <scope>NUCLEOTIDE SEQUENCE</scope>
    <source>
        <strain evidence="4">GUC1</strain>
    </source>
</reference>
<organism evidence="4 7">
    <name type="scientific">Mycolicibacter arupensis</name>
    <dbReference type="NCBI Taxonomy" id="342002"/>
    <lineage>
        <taxon>Bacteria</taxon>
        <taxon>Bacillati</taxon>
        <taxon>Actinomycetota</taxon>
        <taxon>Actinomycetes</taxon>
        <taxon>Mycobacteriales</taxon>
        <taxon>Mycobacteriaceae</taxon>
        <taxon>Mycolicibacter</taxon>
    </lineage>
</organism>
<dbReference type="InterPro" id="IPR041916">
    <property type="entry name" value="Anti_sigma_zinc_sf"/>
</dbReference>
<evidence type="ECO:0000313" key="6">
    <source>
        <dbReference type="EMBL" id="TXI58398.1"/>
    </source>
</evidence>
<dbReference type="Pfam" id="PF13490">
    <property type="entry name" value="zf-HC2"/>
    <property type="match status" value="1"/>
</dbReference>
<evidence type="ECO:0000313" key="9">
    <source>
        <dbReference type="Proteomes" id="UP000321797"/>
    </source>
</evidence>
<dbReference type="Gene3D" id="1.10.10.1320">
    <property type="entry name" value="Anti-sigma factor, zinc-finger domain"/>
    <property type="match status" value="1"/>
</dbReference>
<evidence type="ECO:0000313" key="7">
    <source>
        <dbReference type="Proteomes" id="UP000034416"/>
    </source>
</evidence>
<evidence type="ECO:0000313" key="4">
    <source>
        <dbReference type="EMBL" id="KKC00929.1"/>
    </source>
</evidence>
<dbReference type="Proteomes" id="UP000321797">
    <property type="component" value="Unassembled WGS sequence"/>
</dbReference>
<keyword evidence="2" id="KW-0804">Transcription</keyword>
<protein>
    <submittedName>
        <fullName evidence="6">Zf-HC2 domain-containing protein</fullName>
    </submittedName>
</protein>